<dbReference type="PRINTS" id="PR00039">
    <property type="entry name" value="HTHLYSR"/>
</dbReference>
<accession>A0ABX1G230</accession>
<dbReference type="Gene3D" id="1.10.10.10">
    <property type="entry name" value="Winged helix-like DNA-binding domain superfamily/Winged helix DNA-binding domain"/>
    <property type="match status" value="1"/>
</dbReference>
<dbReference type="Gene3D" id="3.40.190.10">
    <property type="entry name" value="Periplasmic binding protein-like II"/>
    <property type="match status" value="2"/>
</dbReference>
<evidence type="ECO:0000256" key="2">
    <source>
        <dbReference type="ARBA" id="ARBA00023015"/>
    </source>
</evidence>
<evidence type="ECO:0000256" key="5">
    <source>
        <dbReference type="SAM" id="MobiDB-lite"/>
    </source>
</evidence>
<proteinExistence type="inferred from homology"/>
<dbReference type="InterPro" id="IPR005119">
    <property type="entry name" value="LysR_subst-bd"/>
</dbReference>
<dbReference type="EMBL" id="JAAWVT010000001">
    <property type="protein sequence ID" value="NKG19816.1"/>
    <property type="molecule type" value="Genomic_DNA"/>
</dbReference>
<comment type="similarity">
    <text evidence="1">Belongs to the LysR transcriptional regulatory family.</text>
</comment>
<dbReference type="Proteomes" id="UP000746595">
    <property type="component" value="Unassembled WGS sequence"/>
</dbReference>
<name>A0ABX1G230_9MICC</name>
<feature type="compositionally biased region" description="Polar residues" evidence="5">
    <location>
        <begin position="306"/>
        <end position="322"/>
    </location>
</feature>
<reference evidence="7 8" key="1">
    <citation type="submission" date="2020-04" db="EMBL/GenBank/DDBJ databases">
        <title>Paeniglutamicibacter sp. ANT13_2, a novel actinomycete isolated from sediment in Antarctica.</title>
        <authorList>
            <person name="Sakdapetsiri C."/>
            <person name="Pinyakong O."/>
        </authorList>
    </citation>
    <scope>NUCLEOTIDE SEQUENCE [LARGE SCALE GENOMIC DNA]</scope>
    <source>
        <strain evidence="7 8">ANT13_2</strain>
    </source>
</reference>
<dbReference type="SUPFAM" id="SSF53850">
    <property type="entry name" value="Periplasmic binding protein-like II"/>
    <property type="match status" value="1"/>
</dbReference>
<evidence type="ECO:0000313" key="7">
    <source>
        <dbReference type="EMBL" id="NKG19816.1"/>
    </source>
</evidence>
<dbReference type="PANTHER" id="PTHR30346">
    <property type="entry name" value="TRANSCRIPTIONAL DUAL REGULATOR HCAR-RELATED"/>
    <property type="match status" value="1"/>
</dbReference>
<dbReference type="InterPro" id="IPR036388">
    <property type="entry name" value="WH-like_DNA-bd_sf"/>
</dbReference>
<keyword evidence="3" id="KW-0238">DNA-binding</keyword>
<feature type="region of interest" description="Disordered" evidence="5">
    <location>
        <begin position="298"/>
        <end position="322"/>
    </location>
</feature>
<dbReference type="Pfam" id="PF03466">
    <property type="entry name" value="LysR_substrate"/>
    <property type="match status" value="1"/>
</dbReference>
<dbReference type="Pfam" id="PF00126">
    <property type="entry name" value="HTH_1"/>
    <property type="match status" value="1"/>
</dbReference>
<sequence length="322" mass="35243">MDFNQLSIFMAVAEELHFGRAAERLHMAQPPVSRAVAQLEKSLGAKLFERSTRRVELTAAGVSLLASTRKILEAIEEARSHVKSAVDGASGHIDIVFAGASTHRLVGKLSRGLRQSYPGISTTFHSQGFAQDALNRLLKREVDIGLGRWDFLPPDVESCLVCTESLVLAVPRGHPLAEATAINFKALATEQFVELTDTKSVLHDRLIRLAHAANFEPNIVQRAPDTWTALALVAAEIGVLLTLDSVQENVQDEHLRFVPITDVTTPIELRMAWLSGNKNPALPRVVNEAKSIWDHPTEVEPRTADGGNTYSVPVNSPETFTP</sequence>
<evidence type="ECO:0000313" key="8">
    <source>
        <dbReference type="Proteomes" id="UP000746595"/>
    </source>
</evidence>
<organism evidence="7 8">
    <name type="scientific">Paeniglutamicibacter terrestris</name>
    <dbReference type="NCBI Taxonomy" id="2723403"/>
    <lineage>
        <taxon>Bacteria</taxon>
        <taxon>Bacillati</taxon>
        <taxon>Actinomycetota</taxon>
        <taxon>Actinomycetes</taxon>
        <taxon>Micrococcales</taxon>
        <taxon>Micrococcaceae</taxon>
        <taxon>Paeniglutamicibacter</taxon>
    </lineage>
</organism>
<comment type="caution">
    <text evidence="7">The sequence shown here is derived from an EMBL/GenBank/DDBJ whole genome shotgun (WGS) entry which is preliminary data.</text>
</comment>
<feature type="domain" description="HTH lysR-type" evidence="6">
    <location>
        <begin position="1"/>
        <end position="58"/>
    </location>
</feature>
<evidence type="ECO:0000256" key="3">
    <source>
        <dbReference type="ARBA" id="ARBA00023125"/>
    </source>
</evidence>
<evidence type="ECO:0000259" key="6">
    <source>
        <dbReference type="PROSITE" id="PS50931"/>
    </source>
</evidence>
<dbReference type="SUPFAM" id="SSF46785">
    <property type="entry name" value="Winged helix' DNA-binding domain"/>
    <property type="match status" value="1"/>
</dbReference>
<dbReference type="RefSeq" id="WP_168150716.1">
    <property type="nucleotide sequence ID" value="NZ_JAAWVT010000001.1"/>
</dbReference>
<keyword evidence="8" id="KW-1185">Reference proteome</keyword>
<gene>
    <name evidence="7" type="ORF">HED64_03705</name>
</gene>
<dbReference type="PROSITE" id="PS50931">
    <property type="entry name" value="HTH_LYSR"/>
    <property type="match status" value="1"/>
</dbReference>
<dbReference type="InterPro" id="IPR000847">
    <property type="entry name" value="LysR_HTH_N"/>
</dbReference>
<evidence type="ECO:0000256" key="1">
    <source>
        <dbReference type="ARBA" id="ARBA00009437"/>
    </source>
</evidence>
<evidence type="ECO:0000256" key="4">
    <source>
        <dbReference type="ARBA" id="ARBA00023163"/>
    </source>
</evidence>
<keyword evidence="2" id="KW-0805">Transcription regulation</keyword>
<protein>
    <submittedName>
        <fullName evidence="7">LysR family transcriptional regulator</fullName>
    </submittedName>
</protein>
<dbReference type="PANTHER" id="PTHR30346:SF0">
    <property type="entry name" value="HCA OPERON TRANSCRIPTIONAL ACTIVATOR HCAR"/>
    <property type="match status" value="1"/>
</dbReference>
<keyword evidence="4" id="KW-0804">Transcription</keyword>
<dbReference type="InterPro" id="IPR036390">
    <property type="entry name" value="WH_DNA-bd_sf"/>
</dbReference>
<dbReference type="CDD" id="cd08414">
    <property type="entry name" value="PBP2_LTTR_aromatics_like"/>
    <property type="match status" value="1"/>
</dbReference>